<dbReference type="PRINTS" id="PR00722">
    <property type="entry name" value="CHYMOTRYPSIN"/>
</dbReference>
<dbReference type="GeneTree" id="ENSGT01030000234551"/>
<reference evidence="5" key="3">
    <citation type="submission" date="2025-09" db="UniProtKB">
        <authorList>
            <consortium name="Ensembl"/>
        </authorList>
    </citation>
    <scope>IDENTIFICATION</scope>
</reference>
<dbReference type="InterPro" id="IPR001314">
    <property type="entry name" value="Peptidase_S1A"/>
</dbReference>
<evidence type="ECO:0000313" key="6">
    <source>
        <dbReference type="Proteomes" id="UP000694390"/>
    </source>
</evidence>
<evidence type="ECO:0000256" key="3">
    <source>
        <dbReference type="ARBA" id="ARBA00023157"/>
    </source>
</evidence>
<evidence type="ECO:0000313" key="5">
    <source>
        <dbReference type="Ensembl" id="ENSGEVP00005018280.1"/>
    </source>
</evidence>
<dbReference type="Proteomes" id="UP000694390">
    <property type="component" value="Chromosome 21"/>
</dbReference>
<dbReference type="InterPro" id="IPR043504">
    <property type="entry name" value="Peptidase_S1_PA_chymotrypsin"/>
</dbReference>
<keyword evidence="6" id="KW-1185">Reference proteome</keyword>
<keyword evidence="1" id="KW-0732">Signal</keyword>
<dbReference type="PANTHER" id="PTHR24271">
    <property type="entry name" value="KALLIKREIN-RELATED"/>
    <property type="match status" value="1"/>
</dbReference>
<dbReference type="InterPro" id="IPR001254">
    <property type="entry name" value="Trypsin_dom"/>
</dbReference>
<evidence type="ECO:0000259" key="4">
    <source>
        <dbReference type="PROSITE" id="PS50240"/>
    </source>
</evidence>
<dbReference type="SMART" id="SM00020">
    <property type="entry name" value="Tryp_SPc"/>
    <property type="match status" value="1"/>
</dbReference>
<dbReference type="FunFam" id="2.40.10.10:FF:000005">
    <property type="entry name" value="Serine protease 37"/>
    <property type="match status" value="1"/>
</dbReference>
<accession>A0A8C4WPV3</accession>
<dbReference type="PANTHER" id="PTHR24271:SF81">
    <property type="entry name" value="GRANZYME B"/>
    <property type="match status" value="1"/>
</dbReference>
<feature type="domain" description="Peptidase S1" evidence="4">
    <location>
        <begin position="11"/>
        <end position="174"/>
    </location>
</feature>
<dbReference type="InterPro" id="IPR009003">
    <property type="entry name" value="Peptidase_S1_PA"/>
</dbReference>
<dbReference type="PROSITE" id="PS50240">
    <property type="entry name" value="TRYPSIN_DOM"/>
    <property type="match status" value="1"/>
</dbReference>
<dbReference type="GO" id="GO:0004252">
    <property type="term" value="F:serine-type endopeptidase activity"/>
    <property type="evidence" value="ECO:0007669"/>
    <property type="project" value="InterPro"/>
</dbReference>
<name>A0A8C4WPV3_9SAUR</name>
<evidence type="ECO:0000256" key="2">
    <source>
        <dbReference type="ARBA" id="ARBA00023145"/>
    </source>
</evidence>
<sequence>LLPVFLYEPGLPPGEIIWVQEAKPHSKPYMAYLYIQHGDNSSLCGGFLVSENFVLMAAHCNGDKIIVILGAHDITKQEQSQQVIPVRHAYPHQDYDNKTHNNEIMLLKLEHKAHLKEYVRLIPLPMGKSSFKVNLHLPSSSLDNFLLLIRLLGLRLGLKEKIRGQARLRSMLYK</sequence>
<dbReference type="CDD" id="cd00190">
    <property type="entry name" value="Tryp_SPc"/>
    <property type="match status" value="1"/>
</dbReference>
<evidence type="ECO:0000256" key="1">
    <source>
        <dbReference type="ARBA" id="ARBA00022729"/>
    </source>
</evidence>
<dbReference type="Gene3D" id="2.40.10.10">
    <property type="entry name" value="Trypsin-like serine proteases"/>
    <property type="match status" value="2"/>
</dbReference>
<reference evidence="5" key="1">
    <citation type="submission" date="2019-06" db="EMBL/GenBank/DDBJ databases">
        <title>G10K-VGP Goodes thornscrub tortoise genome, primary haplotype.</title>
        <authorList>
            <person name="Murphy B."/>
            <person name="Edwards T."/>
            <person name="Rhie A."/>
            <person name="Koren S."/>
            <person name="Phillippy A."/>
            <person name="Fedrigo O."/>
            <person name="Haase B."/>
            <person name="Mountcastle J."/>
            <person name="Lewin H."/>
            <person name="Damas J."/>
            <person name="Howe K."/>
            <person name="Formenti G."/>
            <person name="Myers G."/>
            <person name="Durbin R."/>
            <person name="Jarvis E.D."/>
        </authorList>
    </citation>
    <scope>NUCLEOTIDE SEQUENCE [LARGE SCALE GENOMIC DNA]</scope>
</reference>
<dbReference type="Ensembl" id="ENSGEVT00005019204.1">
    <property type="protein sequence ID" value="ENSGEVP00005018280.1"/>
    <property type="gene ID" value="ENSGEVG00005012866.1"/>
</dbReference>
<reference evidence="5" key="2">
    <citation type="submission" date="2025-08" db="UniProtKB">
        <authorList>
            <consortium name="Ensembl"/>
        </authorList>
    </citation>
    <scope>IDENTIFICATION</scope>
</reference>
<dbReference type="SUPFAM" id="SSF50494">
    <property type="entry name" value="Trypsin-like serine proteases"/>
    <property type="match status" value="1"/>
</dbReference>
<dbReference type="Pfam" id="PF00089">
    <property type="entry name" value="Trypsin"/>
    <property type="match status" value="1"/>
</dbReference>
<keyword evidence="3" id="KW-1015">Disulfide bond</keyword>
<dbReference type="GO" id="GO:0006508">
    <property type="term" value="P:proteolysis"/>
    <property type="evidence" value="ECO:0007669"/>
    <property type="project" value="InterPro"/>
</dbReference>
<protein>
    <recommendedName>
        <fullName evidence="4">Peptidase S1 domain-containing protein</fullName>
    </recommendedName>
</protein>
<proteinExistence type="predicted"/>
<organism evidence="5 6">
    <name type="scientific">Gopherus evgoodei</name>
    <name type="common">Goodes thornscrub tortoise</name>
    <dbReference type="NCBI Taxonomy" id="1825980"/>
    <lineage>
        <taxon>Eukaryota</taxon>
        <taxon>Metazoa</taxon>
        <taxon>Chordata</taxon>
        <taxon>Craniata</taxon>
        <taxon>Vertebrata</taxon>
        <taxon>Euteleostomi</taxon>
        <taxon>Archelosauria</taxon>
        <taxon>Testudinata</taxon>
        <taxon>Testudines</taxon>
        <taxon>Cryptodira</taxon>
        <taxon>Durocryptodira</taxon>
        <taxon>Testudinoidea</taxon>
        <taxon>Testudinidae</taxon>
        <taxon>Gopherus</taxon>
    </lineage>
</organism>
<dbReference type="AlphaFoldDB" id="A0A8C4WPV3"/>
<keyword evidence="2" id="KW-0865">Zymogen</keyword>